<keyword evidence="5 9" id="KW-0798">TonB box</keyword>
<keyword evidence="6 8" id="KW-0472">Membrane</keyword>
<evidence type="ECO:0000259" key="11">
    <source>
        <dbReference type="Pfam" id="PF00593"/>
    </source>
</evidence>
<keyword evidence="13" id="KW-0675">Receptor</keyword>
<organism evidence="13 14">
    <name type="scientific">Pseudoxanthomonas daejeonensis</name>
    <dbReference type="NCBI Taxonomy" id="266062"/>
    <lineage>
        <taxon>Bacteria</taxon>
        <taxon>Pseudomonadati</taxon>
        <taxon>Pseudomonadota</taxon>
        <taxon>Gammaproteobacteria</taxon>
        <taxon>Lysobacterales</taxon>
        <taxon>Lysobacteraceae</taxon>
        <taxon>Pseudoxanthomonas</taxon>
    </lineage>
</organism>
<dbReference type="Proteomes" id="UP000788419">
    <property type="component" value="Unassembled WGS sequence"/>
</dbReference>
<evidence type="ECO:0000256" key="3">
    <source>
        <dbReference type="ARBA" id="ARBA00022452"/>
    </source>
</evidence>
<dbReference type="InterPro" id="IPR037066">
    <property type="entry name" value="Plug_dom_sf"/>
</dbReference>
<evidence type="ECO:0000256" key="7">
    <source>
        <dbReference type="ARBA" id="ARBA00023237"/>
    </source>
</evidence>
<dbReference type="PROSITE" id="PS52016">
    <property type="entry name" value="TONB_DEPENDENT_REC_3"/>
    <property type="match status" value="1"/>
</dbReference>
<dbReference type="InterPro" id="IPR036942">
    <property type="entry name" value="Beta-barrel_TonB_sf"/>
</dbReference>
<dbReference type="Pfam" id="PF07715">
    <property type="entry name" value="Plug"/>
    <property type="match status" value="1"/>
</dbReference>
<dbReference type="InterPro" id="IPR039426">
    <property type="entry name" value="TonB-dep_rcpt-like"/>
</dbReference>
<keyword evidence="14" id="KW-1185">Reference proteome</keyword>
<evidence type="ECO:0000256" key="4">
    <source>
        <dbReference type="ARBA" id="ARBA00022692"/>
    </source>
</evidence>
<comment type="similarity">
    <text evidence="8 9">Belongs to the TonB-dependent receptor family.</text>
</comment>
<dbReference type="EMBL" id="PDWN01000001">
    <property type="protein sequence ID" value="KAF1697515.1"/>
    <property type="molecule type" value="Genomic_DNA"/>
</dbReference>
<comment type="subcellular location">
    <subcellularLocation>
        <location evidence="1 8">Cell outer membrane</location>
        <topology evidence="1 8">Multi-pass membrane protein</topology>
    </subcellularLocation>
</comment>
<proteinExistence type="inferred from homology"/>
<keyword evidence="3 8" id="KW-1134">Transmembrane beta strand</keyword>
<gene>
    <name evidence="13" type="ORF">CSC65_01225</name>
</gene>
<dbReference type="SUPFAM" id="SSF56935">
    <property type="entry name" value="Porins"/>
    <property type="match status" value="1"/>
</dbReference>
<dbReference type="Pfam" id="PF00593">
    <property type="entry name" value="TonB_dep_Rec_b-barrel"/>
    <property type="match status" value="1"/>
</dbReference>
<evidence type="ECO:0000313" key="13">
    <source>
        <dbReference type="EMBL" id="KAF1697515.1"/>
    </source>
</evidence>
<dbReference type="Gene3D" id="2.40.170.20">
    <property type="entry name" value="TonB-dependent receptor, beta-barrel domain"/>
    <property type="match status" value="1"/>
</dbReference>
<comment type="caution">
    <text evidence="13">The sequence shown here is derived from an EMBL/GenBank/DDBJ whole genome shotgun (WGS) entry which is preliminary data.</text>
</comment>
<dbReference type="PANTHER" id="PTHR47234:SF2">
    <property type="entry name" value="TONB-DEPENDENT RECEPTOR"/>
    <property type="match status" value="1"/>
</dbReference>
<evidence type="ECO:0000256" key="8">
    <source>
        <dbReference type="PROSITE-ProRule" id="PRU01360"/>
    </source>
</evidence>
<protein>
    <submittedName>
        <fullName evidence="13">TonB-dependent receptor</fullName>
    </submittedName>
</protein>
<dbReference type="InterPro" id="IPR012910">
    <property type="entry name" value="Plug_dom"/>
</dbReference>
<feature type="region of interest" description="Disordered" evidence="10">
    <location>
        <begin position="1"/>
        <end position="28"/>
    </location>
</feature>
<evidence type="ECO:0000256" key="5">
    <source>
        <dbReference type="ARBA" id="ARBA00023077"/>
    </source>
</evidence>
<evidence type="ECO:0000259" key="12">
    <source>
        <dbReference type="Pfam" id="PF07715"/>
    </source>
</evidence>
<feature type="domain" description="TonB-dependent receptor plug" evidence="12">
    <location>
        <begin position="106"/>
        <end position="215"/>
    </location>
</feature>
<evidence type="ECO:0000313" key="14">
    <source>
        <dbReference type="Proteomes" id="UP000788419"/>
    </source>
</evidence>
<evidence type="ECO:0000256" key="6">
    <source>
        <dbReference type="ARBA" id="ARBA00023136"/>
    </source>
</evidence>
<name>A0ABQ6ZBT7_9GAMM</name>
<sequence>MSRRTRGYHMSLRSLSASGRGPGGWPAAAHDPRGQITLRRSVLALLVAHALFLPAMAQGEEAAAANVDASTVGATVDSTAAAAATATQLDAVTVTGSRIARLDYASSSPLTSVPRETLRDTGTSTLEEALNQLPQLGIGANKTNAGWGGTGQATLNLRGLGPQRNLVLLDGRRLQPATTDNVVDVNTIPSALIEDVQIITGGASAVYGSDAIAGVVNIRLKEDFEGIRLDSQFARYGEGDGDTTDVALTLGGNFAEDRGNAVLSLSWSDREGVDFMAREFFRKAPGGTDFRIQTGTYELGSNLPTQAAVNQVFAQYGAAPGRVPVSPTTYLGFNDDGTLFSANKVPFNWRGPDGQLNNTGTQLNNLNQFSLIQVPLERHGAFGRVTYRVTDDIQAYGQFNWSSLHSYVAAEGGNTGINVPVTNPFVPADLRTILASRANPNADFRLHKRFQEAGPRTFERDFDNWQFLAGAKGSLDAINGSWDAYASKGSMRAHEVNNGAVVIASLRSVLTAADGGASLCAGGYNPFGLTVLSPECRNYLVAATISDTELDQEVMEANVQGGLFDLPAGELRFAAGLGWRRNSYDFQPDRLLQQGGIVGVPSRGPSHGSTSVSEVYVETLVPVLYDKPFAHSLDVGLAYRYSDYDLSGGVDTYKVDFNWALIEDLRLRGGYQRAVRAPSVGELFVASETESNSYGLVVNGQGDQCEAGSPLRRGATAAAIEALCLAHGIPAALLPSYIDTQRESLATRAGNTALAPETADTYTFGLVWTPEGTGFSLAADYFDIRVEDVIGTLTSSQVLAACFNQDGSNPNLSVNNFYCSLIQRNPDTGRIDNIDKPTFNMGSLETSGVDFQLDWQGDIGNAGRLSAGSVVSWVDKYEVQAVKGGPVYDYAGYVGTLPTWKAVSQVRYQQGPGSIGLRWRYIDAMEHSSKVLNPASTTPAVDAFSYFDLFGSWDFGTRLRLGAGVNNVLDKQPPQVGGTPGATHNSTYDIYGRQYFVALTVQL</sequence>
<feature type="domain" description="TonB-dependent receptor-like beta-barrel" evidence="11">
    <location>
        <begin position="460"/>
        <end position="968"/>
    </location>
</feature>
<keyword evidence="4 8" id="KW-0812">Transmembrane</keyword>
<dbReference type="Gene3D" id="2.170.130.10">
    <property type="entry name" value="TonB-dependent receptor, plug domain"/>
    <property type="match status" value="1"/>
</dbReference>
<evidence type="ECO:0000256" key="1">
    <source>
        <dbReference type="ARBA" id="ARBA00004571"/>
    </source>
</evidence>
<accession>A0ABQ6ZBT7</accession>
<dbReference type="InterPro" id="IPR000531">
    <property type="entry name" value="Beta-barrel_TonB"/>
</dbReference>
<evidence type="ECO:0000256" key="10">
    <source>
        <dbReference type="SAM" id="MobiDB-lite"/>
    </source>
</evidence>
<dbReference type="PANTHER" id="PTHR47234">
    <property type="match status" value="1"/>
</dbReference>
<reference evidence="13 14" key="1">
    <citation type="submission" date="2017-10" db="EMBL/GenBank/DDBJ databases">
        <title>Whole genome sequencing of members of genus Pseudoxanthomonas.</title>
        <authorList>
            <person name="Kumar S."/>
            <person name="Bansal K."/>
            <person name="Kaur A."/>
            <person name="Patil P."/>
            <person name="Sharma S."/>
            <person name="Patil P.B."/>
        </authorList>
    </citation>
    <scope>NUCLEOTIDE SEQUENCE [LARGE SCALE GENOMIC DNA]</scope>
    <source>
        <strain evidence="13 14">DSM 17801</strain>
    </source>
</reference>
<evidence type="ECO:0000256" key="9">
    <source>
        <dbReference type="RuleBase" id="RU003357"/>
    </source>
</evidence>
<keyword evidence="7 8" id="KW-0998">Cell outer membrane</keyword>
<keyword evidence="2 8" id="KW-0813">Transport</keyword>
<evidence type="ECO:0000256" key="2">
    <source>
        <dbReference type="ARBA" id="ARBA00022448"/>
    </source>
</evidence>